<protein>
    <submittedName>
        <fullName evidence="2">Uncharacterized protein</fullName>
    </submittedName>
</protein>
<sequence length="158" mass="17368">MSLDVDRTTKLIGAVTAFLAMIGGGYTAIDKVGFFKSPILEWSAEHFSIANGPADGEFAVVAARKKIRDDCSVEQFYLEVRDARYIVHKANPSIAKFSGPATDKIDKFGYTITLENPSRVSPGRATLLAHIRYKCPEGEILINYPDHTNLTFEIGAVK</sequence>
<organism evidence="2">
    <name type="scientific">uncultured Caudovirales phage</name>
    <dbReference type="NCBI Taxonomy" id="2100421"/>
    <lineage>
        <taxon>Viruses</taxon>
        <taxon>Duplodnaviria</taxon>
        <taxon>Heunggongvirae</taxon>
        <taxon>Uroviricota</taxon>
        <taxon>Caudoviricetes</taxon>
        <taxon>Peduoviridae</taxon>
        <taxon>Maltschvirus</taxon>
        <taxon>Maltschvirus maltsch</taxon>
    </lineage>
</organism>
<proteinExistence type="predicted"/>
<feature type="transmembrane region" description="Helical" evidence="1">
    <location>
        <begin position="12"/>
        <end position="29"/>
    </location>
</feature>
<evidence type="ECO:0000256" key="1">
    <source>
        <dbReference type="SAM" id="Phobius"/>
    </source>
</evidence>
<keyword evidence="1" id="KW-0812">Transmembrane</keyword>
<keyword evidence="1" id="KW-0472">Membrane</keyword>
<evidence type="ECO:0000313" key="2">
    <source>
        <dbReference type="EMBL" id="CAB4156570.1"/>
    </source>
</evidence>
<reference evidence="2" key="1">
    <citation type="submission" date="2020-04" db="EMBL/GenBank/DDBJ databases">
        <authorList>
            <person name="Chiriac C."/>
            <person name="Salcher M."/>
            <person name="Ghai R."/>
            <person name="Kavagutti S V."/>
        </authorList>
    </citation>
    <scope>NUCLEOTIDE SEQUENCE</scope>
</reference>
<dbReference type="EMBL" id="LR796642">
    <property type="protein sequence ID" value="CAB4156570.1"/>
    <property type="molecule type" value="Genomic_DNA"/>
</dbReference>
<keyword evidence="1" id="KW-1133">Transmembrane helix</keyword>
<gene>
    <name evidence="2" type="ORF">UFOVP661_68</name>
</gene>
<accession>A0A6J5NA45</accession>
<name>A0A6J5NA45_9CAUD</name>